<dbReference type="Pfam" id="PF03435">
    <property type="entry name" value="Sacchrp_dh_NADP"/>
    <property type="match status" value="1"/>
</dbReference>
<dbReference type="InterPro" id="IPR036291">
    <property type="entry name" value="NAD(P)-bd_dom_sf"/>
</dbReference>
<protein>
    <submittedName>
        <fullName evidence="4">Saccharopine dehydrogenase NADP binding domain</fullName>
    </submittedName>
</protein>
<name>A0AAW1M1Q3_POPJA</name>
<evidence type="ECO:0000313" key="4">
    <source>
        <dbReference type="EMBL" id="KAK9739766.1"/>
    </source>
</evidence>
<sequence length="375" mass="42644">MQQKTGEDYSKVPIILADINNIASIEEMTASAKIIMNAVGPYRFYGEKVVLACLNTGTHYVDISAEDQFMNLIQLKYHEAAKAKGIRNTLCVYACGFDCIPIDLGVVFLRKNFKGTLNSVESYLYVREGEGPGATVNCTSYESIMYFIGNYGELLDLRAKLYPKKLPAFKPELPLKFAFFENEFLNRWCIIFPSADSWTCYRTQRYMFETHKQRPVQVNCYMAYNSFLHFIVTGIFAIVNMIFSQFSVTRYLLLKFPRFFTCGMISHEGPSEKNEENTFFDTVLVGKGWDEIQSEPTYQFDTPPRKIAKVSGKNPAYRATCIMFVVSALMILTESNKMPPGGGCYPPGAAFANTSMVEKLNMHEVKFEMDPKILL</sequence>
<dbReference type="GO" id="GO:0005886">
    <property type="term" value="C:plasma membrane"/>
    <property type="evidence" value="ECO:0007669"/>
    <property type="project" value="TreeGrafter"/>
</dbReference>
<reference evidence="4 5" key="1">
    <citation type="journal article" date="2024" name="BMC Genomics">
        <title>De novo assembly and annotation of Popillia japonica's genome with initial clues to its potential as an invasive pest.</title>
        <authorList>
            <person name="Cucini C."/>
            <person name="Boschi S."/>
            <person name="Funari R."/>
            <person name="Cardaioli E."/>
            <person name="Iannotti N."/>
            <person name="Marturano G."/>
            <person name="Paoli F."/>
            <person name="Bruttini M."/>
            <person name="Carapelli A."/>
            <person name="Frati F."/>
            <person name="Nardi F."/>
        </authorList>
    </citation>
    <scope>NUCLEOTIDE SEQUENCE [LARGE SCALE GENOMIC DNA]</scope>
    <source>
        <strain evidence="4">DMR45628</strain>
    </source>
</reference>
<dbReference type="InterPro" id="IPR051276">
    <property type="entry name" value="Saccharopine_DH-like_oxidrdct"/>
</dbReference>
<organism evidence="4 5">
    <name type="scientific">Popillia japonica</name>
    <name type="common">Japanese beetle</name>
    <dbReference type="NCBI Taxonomy" id="7064"/>
    <lineage>
        <taxon>Eukaryota</taxon>
        <taxon>Metazoa</taxon>
        <taxon>Ecdysozoa</taxon>
        <taxon>Arthropoda</taxon>
        <taxon>Hexapoda</taxon>
        <taxon>Insecta</taxon>
        <taxon>Pterygota</taxon>
        <taxon>Neoptera</taxon>
        <taxon>Endopterygota</taxon>
        <taxon>Coleoptera</taxon>
        <taxon>Polyphaga</taxon>
        <taxon>Scarabaeiformia</taxon>
        <taxon>Scarabaeidae</taxon>
        <taxon>Rutelinae</taxon>
        <taxon>Popillia</taxon>
    </lineage>
</organism>
<dbReference type="InterPro" id="IPR005097">
    <property type="entry name" value="Sacchrp_dh_NADP-bd"/>
</dbReference>
<evidence type="ECO:0000256" key="2">
    <source>
        <dbReference type="SAM" id="Phobius"/>
    </source>
</evidence>
<keyword evidence="5" id="KW-1185">Reference proteome</keyword>
<dbReference type="AlphaFoldDB" id="A0AAW1M1Q3"/>
<comment type="similarity">
    <text evidence="1">Belongs to the saccharopine dehydrogenase family.</text>
</comment>
<keyword evidence="2" id="KW-0812">Transmembrane</keyword>
<dbReference type="Proteomes" id="UP001458880">
    <property type="component" value="Unassembled WGS sequence"/>
</dbReference>
<dbReference type="Gene3D" id="3.40.50.720">
    <property type="entry name" value="NAD(P)-binding Rossmann-like Domain"/>
    <property type="match status" value="1"/>
</dbReference>
<feature type="transmembrane region" description="Helical" evidence="2">
    <location>
        <begin position="221"/>
        <end position="243"/>
    </location>
</feature>
<feature type="domain" description="Saccharopine dehydrogenase NADP binding" evidence="3">
    <location>
        <begin position="14"/>
        <end position="86"/>
    </location>
</feature>
<evidence type="ECO:0000256" key="1">
    <source>
        <dbReference type="ARBA" id="ARBA00038048"/>
    </source>
</evidence>
<proteinExistence type="inferred from homology"/>
<evidence type="ECO:0000313" key="5">
    <source>
        <dbReference type="Proteomes" id="UP001458880"/>
    </source>
</evidence>
<comment type="caution">
    <text evidence="4">The sequence shown here is derived from an EMBL/GenBank/DDBJ whole genome shotgun (WGS) entry which is preliminary data.</text>
</comment>
<accession>A0AAW1M1Q3</accession>
<dbReference type="SUPFAM" id="SSF51735">
    <property type="entry name" value="NAD(P)-binding Rossmann-fold domains"/>
    <property type="match status" value="1"/>
</dbReference>
<dbReference type="GO" id="GO:0009247">
    <property type="term" value="P:glycolipid biosynthetic process"/>
    <property type="evidence" value="ECO:0007669"/>
    <property type="project" value="TreeGrafter"/>
</dbReference>
<keyword evidence="2" id="KW-1133">Transmembrane helix</keyword>
<keyword evidence="2" id="KW-0472">Membrane</keyword>
<evidence type="ECO:0000259" key="3">
    <source>
        <dbReference type="Pfam" id="PF03435"/>
    </source>
</evidence>
<gene>
    <name evidence="4" type="ORF">QE152_g8766</name>
</gene>
<dbReference type="GO" id="GO:0005739">
    <property type="term" value="C:mitochondrion"/>
    <property type="evidence" value="ECO:0007669"/>
    <property type="project" value="TreeGrafter"/>
</dbReference>
<dbReference type="GO" id="GO:0005811">
    <property type="term" value="C:lipid droplet"/>
    <property type="evidence" value="ECO:0007669"/>
    <property type="project" value="TreeGrafter"/>
</dbReference>
<dbReference type="PANTHER" id="PTHR12286">
    <property type="entry name" value="SACCHAROPINE DEHYDROGENASE-LIKE OXIDOREDUCTASE"/>
    <property type="match status" value="1"/>
</dbReference>
<dbReference type="EMBL" id="JASPKY010000071">
    <property type="protein sequence ID" value="KAK9739766.1"/>
    <property type="molecule type" value="Genomic_DNA"/>
</dbReference>
<dbReference type="PANTHER" id="PTHR12286:SF5">
    <property type="entry name" value="SACCHAROPINE DEHYDROGENASE-LIKE OXIDOREDUCTASE"/>
    <property type="match status" value="1"/>
</dbReference>